<protein>
    <recommendedName>
        <fullName evidence="5">SWIM-type domain-containing protein</fullName>
    </recommendedName>
</protein>
<reference evidence="6" key="2">
    <citation type="submission" date="2022-03" db="EMBL/GenBank/DDBJ databases">
        <title>Draft title - Genomic analysis of global carrot germplasm unveils the trajectory of domestication and the origin of high carotenoid orange carrot.</title>
        <authorList>
            <person name="Iorizzo M."/>
            <person name="Ellison S."/>
            <person name="Senalik D."/>
            <person name="Macko-Podgorni A."/>
            <person name="Grzebelus D."/>
            <person name="Bostan H."/>
            <person name="Rolling W."/>
            <person name="Curaba J."/>
            <person name="Simon P."/>
        </authorList>
    </citation>
    <scope>NUCLEOTIDE SEQUENCE</scope>
    <source>
        <tissue evidence="6">Leaf</tissue>
    </source>
</reference>
<feature type="domain" description="SWIM-type" evidence="5">
    <location>
        <begin position="159"/>
        <end position="200"/>
    </location>
</feature>
<evidence type="ECO:0000313" key="6">
    <source>
        <dbReference type="EMBL" id="WOG95455.1"/>
    </source>
</evidence>
<dbReference type="InterPro" id="IPR007527">
    <property type="entry name" value="Znf_SWIM"/>
</dbReference>
<organism evidence="6 7">
    <name type="scientific">Daucus carota subsp. sativus</name>
    <name type="common">Carrot</name>
    <dbReference type="NCBI Taxonomy" id="79200"/>
    <lineage>
        <taxon>Eukaryota</taxon>
        <taxon>Viridiplantae</taxon>
        <taxon>Streptophyta</taxon>
        <taxon>Embryophyta</taxon>
        <taxon>Tracheophyta</taxon>
        <taxon>Spermatophyta</taxon>
        <taxon>Magnoliopsida</taxon>
        <taxon>eudicotyledons</taxon>
        <taxon>Gunneridae</taxon>
        <taxon>Pentapetalae</taxon>
        <taxon>asterids</taxon>
        <taxon>campanulids</taxon>
        <taxon>Apiales</taxon>
        <taxon>Apiaceae</taxon>
        <taxon>Apioideae</taxon>
        <taxon>Scandiceae</taxon>
        <taxon>Daucinae</taxon>
        <taxon>Daucus</taxon>
        <taxon>Daucus sect. Daucus</taxon>
    </lineage>
</organism>
<gene>
    <name evidence="6" type="ORF">DCAR_0414774</name>
</gene>
<dbReference type="InterPro" id="IPR006564">
    <property type="entry name" value="Znf_PMZ"/>
</dbReference>
<name>A0AAF0WWL2_DAUCS</name>
<reference evidence="6" key="1">
    <citation type="journal article" date="2016" name="Nat. Genet.">
        <title>A high-quality carrot genome assembly provides new insights into carotenoid accumulation and asterid genome evolution.</title>
        <authorList>
            <person name="Iorizzo M."/>
            <person name="Ellison S."/>
            <person name="Senalik D."/>
            <person name="Zeng P."/>
            <person name="Satapoomin P."/>
            <person name="Huang J."/>
            <person name="Bowman M."/>
            <person name="Iovene M."/>
            <person name="Sanseverino W."/>
            <person name="Cavagnaro P."/>
            <person name="Yildiz M."/>
            <person name="Macko-Podgorni A."/>
            <person name="Moranska E."/>
            <person name="Grzebelus E."/>
            <person name="Grzebelus D."/>
            <person name="Ashrafi H."/>
            <person name="Zheng Z."/>
            <person name="Cheng S."/>
            <person name="Spooner D."/>
            <person name="Van Deynze A."/>
            <person name="Simon P."/>
        </authorList>
    </citation>
    <scope>NUCLEOTIDE SEQUENCE</scope>
    <source>
        <tissue evidence="6">Leaf</tissue>
    </source>
</reference>
<evidence type="ECO:0000256" key="2">
    <source>
        <dbReference type="ARBA" id="ARBA00022771"/>
    </source>
</evidence>
<evidence type="ECO:0000259" key="5">
    <source>
        <dbReference type="PROSITE" id="PS50966"/>
    </source>
</evidence>
<dbReference type="Proteomes" id="UP000077755">
    <property type="component" value="Chromosome 4"/>
</dbReference>
<evidence type="ECO:0000256" key="1">
    <source>
        <dbReference type="ARBA" id="ARBA00022723"/>
    </source>
</evidence>
<keyword evidence="3" id="KW-0862">Zinc</keyword>
<dbReference type="Pfam" id="PF04434">
    <property type="entry name" value="SWIM"/>
    <property type="match status" value="1"/>
</dbReference>
<dbReference type="PANTHER" id="PTHR31973:SF113">
    <property type="entry name" value="PROTEIN FAR1-RELATED SEQUENCE 5-LIKE"/>
    <property type="match status" value="1"/>
</dbReference>
<keyword evidence="7" id="KW-1185">Reference proteome</keyword>
<accession>A0AAF0WWL2</accession>
<dbReference type="EMBL" id="CP093346">
    <property type="protein sequence ID" value="WOG95455.1"/>
    <property type="molecule type" value="Genomic_DNA"/>
</dbReference>
<evidence type="ECO:0000256" key="4">
    <source>
        <dbReference type="PROSITE-ProRule" id="PRU00325"/>
    </source>
</evidence>
<proteinExistence type="predicted"/>
<evidence type="ECO:0000313" key="7">
    <source>
        <dbReference type="Proteomes" id="UP000077755"/>
    </source>
</evidence>
<dbReference type="AlphaFoldDB" id="A0AAF0WWL2"/>
<dbReference type="PANTHER" id="PTHR31973">
    <property type="entry name" value="POLYPROTEIN, PUTATIVE-RELATED"/>
    <property type="match status" value="1"/>
</dbReference>
<keyword evidence="1" id="KW-0479">Metal-binding</keyword>
<dbReference type="SMART" id="SM00575">
    <property type="entry name" value="ZnF_PMZ"/>
    <property type="match status" value="1"/>
</dbReference>
<sequence length="298" mass="34816">MDNIAVIVQHGGQWNENQNYISFKVCGLLIPINCTYNNFLGLIVNELMLSLESSTTKIEYQVKNSYPPFDIANDCQLMFYIELKKKELDFIRYPLSENAYTVKKFEYHMRELDKVDSRIRTFLEEVGYDKWARVHSPNNRGTDFSIHMLWVHPTNDVLFEVRNGDRKAIVDIGLRTCTCNRFQLDQLPCGHAIVVLQKANHDPYDCCSPYFTKEAMIHAYEETVFPVGHEDTWVVPENFKSVALYPPQGRVRVGRPKKRRCKASWEINAKQREQVKCRSCNLYGHNRRTCRNPPLRVA</sequence>
<dbReference type="PROSITE" id="PS50966">
    <property type="entry name" value="ZF_SWIM"/>
    <property type="match status" value="1"/>
</dbReference>
<evidence type="ECO:0000256" key="3">
    <source>
        <dbReference type="ARBA" id="ARBA00022833"/>
    </source>
</evidence>
<dbReference type="GO" id="GO:0008270">
    <property type="term" value="F:zinc ion binding"/>
    <property type="evidence" value="ECO:0007669"/>
    <property type="project" value="UniProtKB-KW"/>
</dbReference>
<keyword evidence="2 4" id="KW-0863">Zinc-finger</keyword>